<keyword evidence="2" id="KW-0812">Transmembrane</keyword>
<dbReference type="Proteomes" id="UP000053095">
    <property type="component" value="Unassembled WGS sequence"/>
</dbReference>
<gene>
    <name evidence="4" type="ORF">TCE0_024f07570</name>
</gene>
<reference evidence="5" key="1">
    <citation type="journal article" date="2015" name="Genome Announc.">
        <title>Draft genome sequence of Talaromyces cellulolyticus strain Y-94, a source of lignocellulosic biomass-degrading enzymes.</title>
        <authorList>
            <person name="Fujii T."/>
            <person name="Koike H."/>
            <person name="Sawayama S."/>
            <person name="Yano S."/>
            <person name="Inoue H."/>
        </authorList>
    </citation>
    <scope>NUCLEOTIDE SEQUENCE [LARGE SCALE GENOMIC DNA]</scope>
    <source>
        <strain evidence="5">Y-94</strain>
    </source>
</reference>
<feature type="compositionally biased region" description="Polar residues" evidence="1">
    <location>
        <begin position="488"/>
        <end position="499"/>
    </location>
</feature>
<feature type="region of interest" description="Disordered" evidence="1">
    <location>
        <begin position="482"/>
        <end position="527"/>
    </location>
</feature>
<feature type="region of interest" description="Disordered" evidence="1">
    <location>
        <begin position="358"/>
        <end position="379"/>
    </location>
</feature>
<name>A0A6V8H8E0_TALPI</name>
<protein>
    <submittedName>
        <fullName evidence="4">Uncharacterized protein</fullName>
    </submittedName>
</protein>
<keyword evidence="2" id="KW-0472">Membrane</keyword>
<feature type="compositionally biased region" description="Low complexity" evidence="1">
    <location>
        <begin position="554"/>
        <end position="566"/>
    </location>
</feature>
<evidence type="ECO:0000256" key="3">
    <source>
        <dbReference type="SAM" id="SignalP"/>
    </source>
</evidence>
<evidence type="ECO:0000256" key="2">
    <source>
        <dbReference type="SAM" id="Phobius"/>
    </source>
</evidence>
<keyword evidence="3" id="KW-0732">Signal</keyword>
<comment type="caution">
    <text evidence="4">The sequence shown here is derived from an EMBL/GenBank/DDBJ whole genome shotgun (WGS) entry which is preliminary data.</text>
</comment>
<keyword evidence="5" id="KW-1185">Reference proteome</keyword>
<feature type="signal peptide" evidence="3">
    <location>
        <begin position="1"/>
        <end position="21"/>
    </location>
</feature>
<dbReference type="AlphaFoldDB" id="A0A6V8H8E0"/>
<feature type="compositionally biased region" description="Polar residues" evidence="1">
    <location>
        <begin position="591"/>
        <end position="601"/>
    </location>
</feature>
<evidence type="ECO:0000313" key="4">
    <source>
        <dbReference type="EMBL" id="GAM37555.1"/>
    </source>
</evidence>
<sequence length="656" mass="72786">MRGGIAQASIFLLSTLAPAVSYSLPTLQTSTNAVTQDDPVLLWRDSDGVYVQFEASCASCSLDSDTWPINLFIGGTNGLCDNATVSVNGQELSHHWEGQSATGSGVIPSSSYNGSTELRATWHSTCITAPLGAHHGQNAHVFTLIFDTDRSHGLEDDIGFTISFGNDTCKDDGIKVLRLSNFPVSFGDVPSWGEWDNTIDATDPDAGSRLNPGFVPLEVQLEAEIQRLQVLQYELQQLHQSVALQEKKIFHMLKQDCKPLLAKWEQCEDFFCYLKSSWQKVPEFYWSMRYRFGLIGPGRVIPICRHVAETPSDDNTDDSKPSALPSHFIPTPSKHAVSTHSEMLSSSSTSAIAIPSTTTAPLRPVTTPPPSKPDSHFDTNPNHSDITEVVLPLPIQSPTKHFIRSCAIILLIALLIGLFFRVVRHSTAFRRRRRDIASRREELRARRAYRNAARRLRWRQWWEGRSYFQAASVTSSHSLPEFHHARGANNSGDENNNRLATRDVNHNDSASEISSQSSDIPNDEEPQQRMMQAEILGLRRVLEYVGQLVGTDGTTTTTTSRPSSSSARRRTRSRSRSVPPPYEQVMRHNRNASVGNNPSRNHTLEIRRSMTPGVISGAPSSPRASTMFSLETGSLVTLETLDTLDSSWTAPPSYHP</sequence>
<feature type="transmembrane region" description="Helical" evidence="2">
    <location>
        <begin position="402"/>
        <end position="423"/>
    </location>
</feature>
<accession>A0A6V8H8E0</accession>
<keyword evidence="2" id="KW-1133">Transmembrane helix</keyword>
<evidence type="ECO:0000256" key="1">
    <source>
        <dbReference type="SAM" id="MobiDB-lite"/>
    </source>
</evidence>
<feature type="region of interest" description="Disordered" evidence="1">
    <location>
        <begin position="549"/>
        <end position="601"/>
    </location>
</feature>
<feature type="chain" id="PRO_5028018601" evidence="3">
    <location>
        <begin position="22"/>
        <end position="656"/>
    </location>
</feature>
<proteinExistence type="predicted"/>
<evidence type="ECO:0000313" key="5">
    <source>
        <dbReference type="Proteomes" id="UP000053095"/>
    </source>
</evidence>
<dbReference type="EMBL" id="DF933820">
    <property type="protein sequence ID" value="GAM37555.1"/>
    <property type="molecule type" value="Genomic_DNA"/>
</dbReference>
<organism evidence="4 5">
    <name type="scientific">Talaromyces pinophilus</name>
    <name type="common">Penicillium pinophilum</name>
    <dbReference type="NCBI Taxonomy" id="128442"/>
    <lineage>
        <taxon>Eukaryota</taxon>
        <taxon>Fungi</taxon>
        <taxon>Dikarya</taxon>
        <taxon>Ascomycota</taxon>
        <taxon>Pezizomycotina</taxon>
        <taxon>Eurotiomycetes</taxon>
        <taxon>Eurotiomycetidae</taxon>
        <taxon>Eurotiales</taxon>
        <taxon>Trichocomaceae</taxon>
        <taxon>Talaromyces</taxon>
        <taxon>Talaromyces sect. Talaromyces</taxon>
    </lineage>
</organism>